<comment type="caution">
    <text evidence="1">The sequence shown here is derived from an EMBL/GenBank/DDBJ whole genome shotgun (WGS) entry which is preliminary data.</text>
</comment>
<dbReference type="EMBL" id="VSSQ01061860">
    <property type="protein sequence ID" value="MPN15150.1"/>
    <property type="molecule type" value="Genomic_DNA"/>
</dbReference>
<accession>A0A645FMI1</accession>
<sequence>MKSFERAKEWERVSEELYMKMPEYVQDNFSKYLKYHAFKKQITDGRRKI</sequence>
<organism evidence="1">
    <name type="scientific">bioreactor metagenome</name>
    <dbReference type="NCBI Taxonomy" id="1076179"/>
    <lineage>
        <taxon>unclassified sequences</taxon>
        <taxon>metagenomes</taxon>
        <taxon>ecological metagenomes</taxon>
    </lineage>
</organism>
<gene>
    <name evidence="1" type="ORF">SDC9_162479</name>
</gene>
<proteinExistence type="predicted"/>
<name>A0A645FMI1_9ZZZZ</name>
<evidence type="ECO:0000313" key="1">
    <source>
        <dbReference type="EMBL" id="MPN15150.1"/>
    </source>
</evidence>
<dbReference type="AlphaFoldDB" id="A0A645FMI1"/>
<reference evidence="1" key="1">
    <citation type="submission" date="2019-08" db="EMBL/GenBank/DDBJ databases">
        <authorList>
            <person name="Kucharzyk K."/>
            <person name="Murdoch R.W."/>
            <person name="Higgins S."/>
            <person name="Loffler F."/>
        </authorList>
    </citation>
    <scope>NUCLEOTIDE SEQUENCE</scope>
</reference>
<protein>
    <submittedName>
        <fullName evidence="1">Uncharacterized protein</fullName>
    </submittedName>
</protein>